<evidence type="ECO:0000256" key="1">
    <source>
        <dbReference type="ARBA" id="ARBA00022679"/>
    </source>
</evidence>
<feature type="domain" description="Methyltransferase" evidence="9">
    <location>
        <begin position="28"/>
        <end position="174"/>
    </location>
</feature>
<keyword evidence="1" id="KW-0808">Transferase</keyword>
<dbReference type="SUPFAM" id="SSF53335">
    <property type="entry name" value="S-adenosyl-L-methionine-dependent methyltransferases"/>
    <property type="match status" value="1"/>
</dbReference>
<evidence type="ECO:0000259" key="9">
    <source>
        <dbReference type="Pfam" id="PF13847"/>
    </source>
</evidence>
<accession>X1J0D4</accession>
<dbReference type="EMBL" id="BARU01036060">
    <property type="protein sequence ID" value="GAH87432.1"/>
    <property type="molecule type" value="Genomic_DNA"/>
</dbReference>
<comment type="catalytic activity">
    <reaction evidence="6">
        <text>arsenic triglutathione + [thioredoxin]-dithiol + S-adenosyl-L-methionine + 2 H2O = methylarsonous acid + [thioredoxin]-disulfide + 3 glutathione + S-adenosyl-L-homocysteine + H(+)</text>
        <dbReference type="Rhea" id="RHEA:69460"/>
        <dbReference type="Rhea" id="RHEA-COMP:10698"/>
        <dbReference type="Rhea" id="RHEA-COMP:10700"/>
        <dbReference type="ChEBI" id="CHEBI:15377"/>
        <dbReference type="ChEBI" id="CHEBI:15378"/>
        <dbReference type="ChEBI" id="CHEBI:17826"/>
        <dbReference type="ChEBI" id="CHEBI:29950"/>
        <dbReference type="ChEBI" id="CHEBI:50058"/>
        <dbReference type="ChEBI" id="CHEBI:57856"/>
        <dbReference type="ChEBI" id="CHEBI:57925"/>
        <dbReference type="ChEBI" id="CHEBI:59789"/>
        <dbReference type="ChEBI" id="CHEBI:183640"/>
        <dbReference type="EC" id="2.1.1.137"/>
    </reaction>
</comment>
<dbReference type="PANTHER" id="PTHR43675:SF8">
    <property type="entry name" value="ARSENITE METHYLTRANSFERASE"/>
    <property type="match status" value="1"/>
</dbReference>
<dbReference type="Pfam" id="PF13847">
    <property type="entry name" value="Methyltransf_31"/>
    <property type="match status" value="1"/>
</dbReference>
<feature type="non-terminal residue" evidence="10">
    <location>
        <position position="206"/>
    </location>
</feature>
<comment type="catalytic activity">
    <reaction evidence="8">
        <text>arsenic triglutathione + 3 [thioredoxin]-dithiol + 3 S-adenosyl-L-methionine = trimethylarsine + 3 [thioredoxin]-disulfide + 3 glutathione + 3 S-adenosyl-L-homocysteine + 3 H(+)</text>
        <dbReference type="Rhea" id="RHEA:69432"/>
        <dbReference type="Rhea" id="RHEA-COMP:10698"/>
        <dbReference type="Rhea" id="RHEA-COMP:10700"/>
        <dbReference type="ChEBI" id="CHEBI:15378"/>
        <dbReference type="ChEBI" id="CHEBI:27130"/>
        <dbReference type="ChEBI" id="CHEBI:29950"/>
        <dbReference type="ChEBI" id="CHEBI:50058"/>
        <dbReference type="ChEBI" id="CHEBI:57856"/>
        <dbReference type="ChEBI" id="CHEBI:57925"/>
        <dbReference type="ChEBI" id="CHEBI:59789"/>
        <dbReference type="ChEBI" id="CHEBI:183640"/>
        <dbReference type="EC" id="2.1.1.137"/>
    </reaction>
</comment>
<dbReference type="InterPro" id="IPR025714">
    <property type="entry name" value="Methyltranfer_dom"/>
</dbReference>
<evidence type="ECO:0000256" key="3">
    <source>
        <dbReference type="ARBA" id="ARBA00034487"/>
    </source>
</evidence>
<evidence type="ECO:0000313" key="10">
    <source>
        <dbReference type="EMBL" id="GAH87432.1"/>
    </source>
</evidence>
<protein>
    <recommendedName>
        <fullName evidence="5">Arsenite methyltransferase</fullName>
        <ecNumber evidence="4">2.1.1.137</ecNumber>
    </recommendedName>
</protein>
<reference evidence="10" key="1">
    <citation type="journal article" date="2014" name="Front. Microbiol.">
        <title>High frequency of phylogenetically diverse reductive dehalogenase-homologous genes in deep subseafloor sedimentary metagenomes.</title>
        <authorList>
            <person name="Kawai M."/>
            <person name="Futagami T."/>
            <person name="Toyoda A."/>
            <person name="Takaki Y."/>
            <person name="Nishi S."/>
            <person name="Hori S."/>
            <person name="Arai W."/>
            <person name="Tsubouchi T."/>
            <person name="Morono Y."/>
            <person name="Uchiyama I."/>
            <person name="Ito T."/>
            <person name="Fujiyama A."/>
            <person name="Inagaki F."/>
            <person name="Takami H."/>
        </authorList>
    </citation>
    <scope>NUCLEOTIDE SEQUENCE</scope>
    <source>
        <strain evidence="10">Expedition CK06-06</strain>
    </source>
</reference>
<evidence type="ECO:0000256" key="7">
    <source>
        <dbReference type="ARBA" id="ARBA00047943"/>
    </source>
</evidence>
<gene>
    <name evidence="10" type="ORF">S03H2_56388</name>
</gene>
<proteinExistence type="inferred from homology"/>
<dbReference type="AlphaFoldDB" id="X1J0D4"/>
<evidence type="ECO:0000256" key="6">
    <source>
        <dbReference type="ARBA" id="ARBA00047941"/>
    </source>
</evidence>
<evidence type="ECO:0000256" key="2">
    <source>
        <dbReference type="ARBA" id="ARBA00022691"/>
    </source>
</evidence>
<sequence>MREDLEHIPEEAVIGLGCSNPTTIAALKPGEVVLDLGSGAGVDVFLAANKVGPTGRVIGVDMTEEMVDKAKGIARSYGYYNVEFRLGEIEKLPIEDESVDVVISNCVINLSPDKSKVFREAYQALKPGGRLIVSDIVSQRELPDEMKNDLDAWTGCIAGALEQQEYLGEVKKAGFEDVMVVSSREFYIESKGNGAIEKLLSITVKA</sequence>
<evidence type="ECO:0000256" key="8">
    <source>
        <dbReference type="ARBA" id="ARBA00048428"/>
    </source>
</evidence>
<comment type="similarity">
    <text evidence="3">Belongs to the methyltransferase superfamily. Arsenite methyltransferase family.</text>
</comment>
<evidence type="ECO:0000256" key="4">
    <source>
        <dbReference type="ARBA" id="ARBA00034521"/>
    </source>
</evidence>
<dbReference type="InterPro" id="IPR026669">
    <property type="entry name" value="Arsenite_MeTrfase-like"/>
</dbReference>
<evidence type="ECO:0000256" key="5">
    <source>
        <dbReference type="ARBA" id="ARBA00034545"/>
    </source>
</evidence>
<dbReference type="GO" id="GO:0030791">
    <property type="term" value="F:arsenite methyltransferase activity"/>
    <property type="evidence" value="ECO:0007669"/>
    <property type="project" value="UniProtKB-EC"/>
</dbReference>
<dbReference type="PANTHER" id="PTHR43675">
    <property type="entry name" value="ARSENITE METHYLTRANSFERASE"/>
    <property type="match status" value="1"/>
</dbReference>
<dbReference type="InterPro" id="IPR029063">
    <property type="entry name" value="SAM-dependent_MTases_sf"/>
</dbReference>
<comment type="caution">
    <text evidence="10">The sequence shown here is derived from an EMBL/GenBank/DDBJ whole genome shotgun (WGS) entry which is preliminary data.</text>
</comment>
<dbReference type="CDD" id="cd02440">
    <property type="entry name" value="AdoMet_MTases"/>
    <property type="match status" value="1"/>
</dbReference>
<dbReference type="NCBIfam" id="NF008823">
    <property type="entry name" value="PRK11873.1"/>
    <property type="match status" value="1"/>
</dbReference>
<organism evidence="10">
    <name type="scientific">marine sediment metagenome</name>
    <dbReference type="NCBI Taxonomy" id="412755"/>
    <lineage>
        <taxon>unclassified sequences</taxon>
        <taxon>metagenomes</taxon>
        <taxon>ecological metagenomes</taxon>
    </lineage>
</organism>
<name>X1J0D4_9ZZZZ</name>
<dbReference type="Gene3D" id="3.40.50.150">
    <property type="entry name" value="Vaccinia Virus protein VP39"/>
    <property type="match status" value="1"/>
</dbReference>
<dbReference type="EC" id="2.1.1.137" evidence="4"/>
<comment type="catalytic activity">
    <reaction evidence="7">
        <text>arsenic triglutathione + 2 [thioredoxin]-dithiol + 2 S-adenosyl-L-methionine + H2O = dimethylarsinous acid + 2 [thioredoxin]-disulfide + 3 glutathione + 2 S-adenosyl-L-homocysteine + 2 H(+)</text>
        <dbReference type="Rhea" id="RHEA:69464"/>
        <dbReference type="Rhea" id="RHEA-COMP:10698"/>
        <dbReference type="Rhea" id="RHEA-COMP:10700"/>
        <dbReference type="ChEBI" id="CHEBI:15377"/>
        <dbReference type="ChEBI" id="CHEBI:15378"/>
        <dbReference type="ChEBI" id="CHEBI:23808"/>
        <dbReference type="ChEBI" id="CHEBI:29950"/>
        <dbReference type="ChEBI" id="CHEBI:50058"/>
        <dbReference type="ChEBI" id="CHEBI:57856"/>
        <dbReference type="ChEBI" id="CHEBI:57925"/>
        <dbReference type="ChEBI" id="CHEBI:59789"/>
        <dbReference type="ChEBI" id="CHEBI:183640"/>
        <dbReference type="EC" id="2.1.1.137"/>
    </reaction>
</comment>
<keyword evidence="2" id="KW-0949">S-adenosyl-L-methionine</keyword>